<accession>A1KAS6</accession>
<dbReference type="AlphaFoldDB" id="A1KAS6"/>
<protein>
    <recommendedName>
        <fullName evidence="1">SnoaL-like domain-containing protein</fullName>
    </recommendedName>
</protein>
<dbReference type="EMBL" id="AM406670">
    <property type="protein sequence ID" value="CAL95932.1"/>
    <property type="molecule type" value="Genomic_DNA"/>
</dbReference>
<dbReference type="Proteomes" id="UP000002588">
    <property type="component" value="Chromosome"/>
</dbReference>
<proteinExistence type="predicted"/>
<dbReference type="STRING" id="62928.azo3316"/>
<dbReference type="Pfam" id="PF12680">
    <property type="entry name" value="SnoaL_2"/>
    <property type="match status" value="1"/>
</dbReference>
<gene>
    <name evidence="2" type="ordered locus">azo3316</name>
</gene>
<dbReference type="RefSeq" id="WP_011767039.1">
    <property type="nucleotide sequence ID" value="NC_008702.1"/>
</dbReference>
<dbReference type="KEGG" id="azo:azo3316"/>
<evidence type="ECO:0000313" key="2">
    <source>
        <dbReference type="EMBL" id="CAL95932.1"/>
    </source>
</evidence>
<dbReference type="SUPFAM" id="SSF54427">
    <property type="entry name" value="NTF2-like"/>
    <property type="match status" value="1"/>
</dbReference>
<dbReference type="InterPro" id="IPR037401">
    <property type="entry name" value="SnoaL-like"/>
</dbReference>
<dbReference type="Gene3D" id="3.10.450.50">
    <property type="match status" value="1"/>
</dbReference>
<sequence length="149" mass="16530">MAAAPDLDAACERVAHFYETLSPLTLPHLDTVYSADARFIDPFNDVRGIAAISAIFHHMFAVAEAPQFRVGRRYTNATAAVLGWRFSLRIGGRPLAIDGLSELEFDADGRVTLHRDYWDAAALYDRLPWVGLLTRTLRRRLAAASALSD</sequence>
<reference evidence="2 3" key="1">
    <citation type="journal article" date="2006" name="Nat. Biotechnol.">
        <title>Complete genome of the mutualistic, N2-fixing grass endophyte Azoarcus sp. strain BH72.</title>
        <authorList>
            <person name="Krause A."/>
            <person name="Ramakumar A."/>
            <person name="Bartels D."/>
            <person name="Battistoni F."/>
            <person name="Bekel T."/>
            <person name="Boch J."/>
            <person name="Boehm M."/>
            <person name="Friedrich F."/>
            <person name="Hurek T."/>
            <person name="Krause L."/>
            <person name="Linke B."/>
            <person name="McHardy A.C."/>
            <person name="Sarkar A."/>
            <person name="Schneiker S."/>
            <person name="Syed A.A."/>
            <person name="Thauer R."/>
            <person name="Vorhoelter F.-J."/>
            <person name="Weidner S."/>
            <person name="Puehler A."/>
            <person name="Reinhold-Hurek B."/>
            <person name="Kaiser O."/>
            <person name="Goesmann A."/>
        </authorList>
    </citation>
    <scope>NUCLEOTIDE SEQUENCE [LARGE SCALE GENOMIC DNA]</scope>
    <source>
        <strain evidence="2 3">BH72</strain>
    </source>
</reference>
<keyword evidence="3" id="KW-1185">Reference proteome</keyword>
<name>A1KAS6_AZOSB</name>
<dbReference type="InterPro" id="IPR032710">
    <property type="entry name" value="NTF2-like_dom_sf"/>
</dbReference>
<evidence type="ECO:0000259" key="1">
    <source>
        <dbReference type="Pfam" id="PF12680"/>
    </source>
</evidence>
<dbReference type="HOGENOM" id="CLU_122429_1_0_4"/>
<organism evidence="2 3">
    <name type="scientific">Azoarcus sp. (strain BH72)</name>
    <dbReference type="NCBI Taxonomy" id="418699"/>
    <lineage>
        <taxon>Bacteria</taxon>
        <taxon>Pseudomonadati</taxon>
        <taxon>Pseudomonadota</taxon>
        <taxon>Betaproteobacteria</taxon>
        <taxon>Rhodocyclales</taxon>
        <taxon>Zoogloeaceae</taxon>
        <taxon>Azoarcus</taxon>
    </lineage>
</organism>
<evidence type="ECO:0000313" key="3">
    <source>
        <dbReference type="Proteomes" id="UP000002588"/>
    </source>
</evidence>
<feature type="domain" description="SnoaL-like" evidence="1">
    <location>
        <begin position="14"/>
        <end position="114"/>
    </location>
</feature>
<dbReference type="eggNOG" id="COG3631">
    <property type="taxonomic scope" value="Bacteria"/>
</dbReference>